<accession>A0ABY2E2P1</accession>
<protein>
    <recommendedName>
        <fullName evidence="4">Secreted protein</fullName>
    </recommendedName>
</protein>
<reference evidence="2 3" key="1">
    <citation type="submission" date="2019-03" db="EMBL/GenBank/DDBJ databases">
        <title>Genomic features of bacteria from cold environments.</title>
        <authorList>
            <person name="Shen L."/>
        </authorList>
    </citation>
    <scope>NUCLEOTIDE SEQUENCE [LARGE SCALE GENOMIC DNA]</scope>
    <source>
        <strain evidence="3">T3246-1</strain>
    </source>
</reference>
<evidence type="ECO:0008006" key="4">
    <source>
        <dbReference type="Google" id="ProtNLM"/>
    </source>
</evidence>
<evidence type="ECO:0000256" key="1">
    <source>
        <dbReference type="SAM" id="MobiDB-lite"/>
    </source>
</evidence>
<sequence>MVEPAVRGVAELVHRLGGGALVLGLALAGCSTETSAPAPLDSPYSSSAPGESLIETSRTSAAAPAQFRDREPLPDCGDVVFQQGEPEWPADVVTCLNTAGGADGPGAETAVQRPTVEGDPIITYYRVGAGIDGIEIYTDATQDLLGSRTWEYRTCTDSAEFDGAGPLCERG</sequence>
<feature type="compositionally biased region" description="Polar residues" evidence="1">
    <location>
        <begin position="43"/>
        <end position="60"/>
    </location>
</feature>
<keyword evidence="3" id="KW-1185">Reference proteome</keyword>
<dbReference type="RefSeq" id="WP_133107603.1">
    <property type="nucleotide sequence ID" value="NZ_SMNA01000005.1"/>
</dbReference>
<dbReference type="Proteomes" id="UP000504882">
    <property type="component" value="Unassembled WGS sequence"/>
</dbReference>
<gene>
    <name evidence="2" type="ORF">EXU48_10385</name>
</gene>
<dbReference type="EMBL" id="SMNA01000005">
    <property type="protein sequence ID" value="TDE93878.1"/>
    <property type="molecule type" value="Genomic_DNA"/>
</dbReference>
<evidence type="ECO:0000313" key="2">
    <source>
        <dbReference type="EMBL" id="TDE93878.1"/>
    </source>
</evidence>
<dbReference type="PROSITE" id="PS51257">
    <property type="entry name" value="PROKAR_LIPOPROTEIN"/>
    <property type="match status" value="1"/>
</dbReference>
<evidence type="ECO:0000313" key="3">
    <source>
        <dbReference type="Proteomes" id="UP000504882"/>
    </source>
</evidence>
<name>A0ABY2E2P1_9MICO</name>
<feature type="region of interest" description="Disordered" evidence="1">
    <location>
        <begin position="36"/>
        <end position="74"/>
    </location>
</feature>
<organism evidence="2 3">
    <name type="scientific">Occultella glacieicola</name>
    <dbReference type="NCBI Taxonomy" id="2518684"/>
    <lineage>
        <taxon>Bacteria</taxon>
        <taxon>Bacillati</taxon>
        <taxon>Actinomycetota</taxon>
        <taxon>Actinomycetes</taxon>
        <taxon>Micrococcales</taxon>
        <taxon>Ruaniaceae</taxon>
        <taxon>Occultella</taxon>
    </lineage>
</organism>
<comment type="caution">
    <text evidence="2">The sequence shown here is derived from an EMBL/GenBank/DDBJ whole genome shotgun (WGS) entry which is preliminary data.</text>
</comment>
<proteinExistence type="predicted"/>